<organism evidence="2">
    <name type="scientific">Cucumis melo</name>
    <name type="common">Muskmelon</name>
    <dbReference type="NCBI Taxonomy" id="3656"/>
    <lineage>
        <taxon>Eukaryota</taxon>
        <taxon>Viridiplantae</taxon>
        <taxon>Streptophyta</taxon>
        <taxon>Embryophyta</taxon>
        <taxon>Tracheophyta</taxon>
        <taxon>Spermatophyta</taxon>
        <taxon>Magnoliopsida</taxon>
        <taxon>eudicotyledons</taxon>
        <taxon>Gunneridae</taxon>
        <taxon>Pentapetalae</taxon>
        <taxon>rosids</taxon>
        <taxon>fabids</taxon>
        <taxon>Cucurbitales</taxon>
        <taxon>Cucurbitaceae</taxon>
        <taxon>Benincaseae</taxon>
        <taxon>Cucumis</taxon>
    </lineage>
</organism>
<sequence length="49" mass="5639">MKMVLEGRHKFGSLTGEIHRPPPGEPQERNLKAKDYFSIHVNQQYGTTD</sequence>
<name>A0A9I9EJV6_CUCME</name>
<dbReference type="AlphaFoldDB" id="A0A9I9EJV6"/>
<dbReference type="Gramene" id="MELO3C034809.2.1">
    <property type="protein sequence ID" value="MELO3C034809.2.1"/>
    <property type="gene ID" value="MELO3C034809.2"/>
</dbReference>
<reference evidence="2" key="1">
    <citation type="submission" date="2023-03" db="UniProtKB">
        <authorList>
            <consortium name="EnsemblPlants"/>
        </authorList>
    </citation>
    <scope>IDENTIFICATION</scope>
</reference>
<dbReference type="EnsemblPlants" id="MELO3C034809.2.1">
    <property type="protein sequence ID" value="MELO3C034809.2.1"/>
    <property type="gene ID" value="MELO3C034809.2"/>
</dbReference>
<evidence type="ECO:0000256" key="1">
    <source>
        <dbReference type="SAM" id="MobiDB-lite"/>
    </source>
</evidence>
<protein>
    <submittedName>
        <fullName evidence="2">Uncharacterized protein</fullName>
    </submittedName>
</protein>
<feature type="region of interest" description="Disordered" evidence="1">
    <location>
        <begin position="10"/>
        <end position="29"/>
    </location>
</feature>
<evidence type="ECO:0000313" key="2">
    <source>
        <dbReference type="EnsemblPlants" id="MELO3C034809.2.1"/>
    </source>
</evidence>
<feature type="compositionally biased region" description="Basic and acidic residues" evidence="1">
    <location>
        <begin position="17"/>
        <end position="29"/>
    </location>
</feature>
<proteinExistence type="predicted"/>
<accession>A0A9I9EJV6</accession>